<feature type="transmembrane region" description="Helical" evidence="1">
    <location>
        <begin position="88"/>
        <end position="107"/>
    </location>
</feature>
<evidence type="ECO:0000313" key="3">
    <source>
        <dbReference type="Proteomes" id="UP000034531"/>
    </source>
</evidence>
<reference evidence="2 3" key="1">
    <citation type="journal article" date="2015" name="Nature">
        <title>rRNA introns, odd ribosomes, and small enigmatic genomes across a large radiation of phyla.</title>
        <authorList>
            <person name="Brown C.T."/>
            <person name="Hug L.A."/>
            <person name="Thomas B.C."/>
            <person name="Sharon I."/>
            <person name="Castelle C.J."/>
            <person name="Singh A."/>
            <person name="Wilkins M.J."/>
            <person name="Williams K.H."/>
            <person name="Banfield J.F."/>
        </authorList>
    </citation>
    <scope>NUCLEOTIDE SEQUENCE [LARGE SCALE GENOMIC DNA]</scope>
</reference>
<feature type="transmembrane region" description="Helical" evidence="1">
    <location>
        <begin position="254"/>
        <end position="279"/>
    </location>
</feature>
<keyword evidence="1" id="KW-0812">Transmembrane</keyword>
<sequence length="405" mass="46626">MSRLEKILITINSVIYLLLAVFSYAYVDLNLTLSQNPLLLHFVGAMQRLGYYHRPEATIIFIFIVLFAYSFFGVNLLLLQKKKIGKKFVLISTVFNTLVLVFAYPLLSYDIFNYIFDTKIIAYYHLNPYTHSALDFPSDTWIRFMRWTHRYSPYGPFWLTLSLFPYILGFGKFILTLFAFKIFIGTFHLLNTYIIYNILQRTKPSITLIGTATYSLNPLFLMEGVTNAHNDIVLATFLLMSVFFLVCRKTLHSFGSLVLGILVKYIPLLVLPWNILYFYNPKTFSISRLIALNLITMAIFTYLFSSFKISVPFVSSGATQIQFQPWYLFWTLPLVALIPGFWLILVSIALSVGASLRYLPYLYYGDWSHQGVTTFMTLVTVIPPALVITAAAFLKVTSYSRNHGK</sequence>
<protein>
    <submittedName>
        <fullName evidence="2">Uncharacterized protein</fullName>
    </submittedName>
</protein>
<comment type="caution">
    <text evidence="2">The sequence shown here is derived from an EMBL/GenBank/DDBJ whole genome shotgun (WGS) entry which is preliminary data.</text>
</comment>
<feature type="transmembrane region" description="Helical" evidence="1">
    <location>
        <begin position="57"/>
        <end position="79"/>
    </location>
</feature>
<dbReference type="Proteomes" id="UP000034531">
    <property type="component" value="Unassembled WGS sequence"/>
</dbReference>
<feature type="transmembrane region" description="Helical" evidence="1">
    <location>
        <begin position="326"/>
        <end position="352"/>
    </location>
</feature>
<accession>A0A0G0RFB0</accession>
<keyword evidence="1" id="KW-0472">Membrane</keyword>
<dbReference type="Pfam" id="PF26314">
    <property type="entry name" value="MptA_B_family"/>
    <property type="match status" value="1"/>
</dbReference>
<feature type="transmembrane region" description="Helical" evidence="1">
    <location>
        <begin position="163"/>
        <end position="184"/>
    </location>
</feature>
<proteinExistence type="predicted"/>
<feature type="transmembrane region" description="Helical" evidence="1">
    <location>
        <begin position="228"/>
        <end position="247"/>
    </location>
</feature>
<gene>
    <name evidence="2" type="ORF">UT84_C0001G0089</name>
</gene>
<evidence type="ECO:0000313" key="2">
    <source>
        <dbReference type="EMBL" id="KKR51404.1"/>
    </source>
</evidence>
<name>A0A0G0RFB0_9BACT</name>
<feature type="transmembrane region" description="Helical" evidence="1">
    <location>
        <begin position="285"/>
        <end position="305"/>
    </location>
</feature>
<feature type="transmembrane region" description="Helical" evidence="1">
    <location>
        <begin position="7"/>
        <end position="27"/>
    </location>
</feature>
<evidence type="ECO:0000256" key="1">
    <source>
        <dbReference type="SAM" id="Phobius"/>
    </source>
</evidence>
<dbReference type="AlphaFoldDB" id="A0A0G0RFB0"/>
<organism evidence="2 3">
    <name type="scientific">Candidatus Curtissbacteria bacterium GW2011_GWA1_40_16</name>
    <dbReference type="NCBI Taxonomy" id="1618405"/>
    <lineage>
        <taxon>Bacteria</taxon>
        <taxon>Candidatus Curtissiibacteriota</taxon>
    </lineage>
</organism>
<feature type="transmembrane region" description="Helical" evidence="1">
    <location>
        <begin position="372"/>
        <end position="394"/>
    </location>
</feature>
<feature type="transmembrane region" description="Helical" evidence="1">
    <location>
        <begin position="205"/>
        <end position="222"/>
    </location>
</feature>
<dbReference type="EMBL" id="LBYI01000001">
    <property type="protein sequence ID" value="KKR51404.1"/>
    <property type="molecule type" value="Genomic_DNA"/>
</dbReference>
<keyword evidence="1" id="KW-1133">Transmembrane helix</keyword>